<evidence type="ECO:0000256" key="1">
    <source>
        <dbReference type="SAM" id="MobiDB-lite"/>
    </source>
</evidence>
<reference evidence="3" key="1">
    <citation type="submission" date="2025-08" db="UniProtKB">
        <authorList>
            <consortium name="RefSeq"/>
        </authorList>
    </citation>
    <scope>IDENTIFICATION</scope>
    <source>
        <tissue evidence="3">Whole body</tissue>
    </source>
</reference>
<dbReference type="Proteomes" id="UP001652626">
    <property type="component" value="Chromosome 31"/>
</dbReference>
<evidence type="ECO:0000313" key="3">
    <source>
        <dbReference type="RefSeq" id="XP_064076213.1"/>
    </source>
</evidence>
<protein>
    <submittedName>
        <fullName evidence="3">Uncharacterized protein LOC135194530</fullName>
    </submittedName>
</protein>
<gene>
    <name evidence="3" type="primary">LOC135194530</name>
</gene>
<sequence length="334" mass="39351">MDKINAIDGKRLYKIKDKFADLNKTNYNKKKANYKDYRFGKDRGDSNQFRNSKEKIENKTQQNNLHSRVTNLIVPSKIEKKDVNIQDTERKRDKDKNSKTRNLLDRRYETKSKNILDTKDDLNKDHSKARDDVKNISHESKPNVKMDNTSHQINKRPLIRTITDTHDATKTYKAVTFTERKPQRAIKIKIPNINNVKKTNIPKLVNRHQRNKIAVKNIVEDNVVSKRNGKFDKRIKHRRELVSPVRERNGISPPTEIAKWAPNSITDHTRPYYEAWINTTLSAICSKKDGSYLDRKKILKTVQLTLEERSYSPELIYENFADERFTGKIRINHR</sequence>
<feature type="region of interest" description="Disordered" evidence="1">
    <location>
        <begin position="83"/>
        <end position="108"/>
    </location>
</feature>
<keyword evidence="2" id="KW-1185">Reference proteome</keyword>
<name>A0ABM4AY31_VANTA</name>
<proteinExistence type="predicted"/>
<accession>A0ABM4AY31</accession>
<dbReference type="RefSeq" id="XP_064076213.1">
    <property type="nucleotide sequence ID" value="XM_064220143.1"/>
</dbReference>
<evidence type="ECO:0000313" key="2">
    <source>
        <dbReference type="Proteomes" id="UP001652626"/>
    </source>
</evidence>
<dbReference type="GeneID" id="135194530"/>
<organism evidence="2 3">
    <name type="scientific">Vanessa tameamea</name>
    <name type="common">Kamehameha butterfly</name>
    <dbReference type="NCBI Taxonomy" id="334116"/>
    <lineage>
        <taxon>Eukaryota</taxon>
        <taxon>Metazoa</taxon>
        <taxon>Ecdysozoa</taxon>
        <taxon>Arthropoda</taxon>
        <taxon>Hexapoda</taxon>
        <taxon>Insecta</taxon>
        <taxon>Pterygota</taxon>
        <taxon>Neoptera</taxon>
        <taxon>Endopterygota</taxon>
        <taxon>Lepidoptera</taxon>
        <taxon>Glossata</taxon>
        <taxon>Ditrysia</taxon>
        <taxon>Papilionoidea</taxon>
        <taxon>Nymphalidae</taxon>
        <taxon>Nymphalinae</taxon>
        <taxon>Vanessa</taxon>
    </lineage>
</organism>